<dbReference type="PANTHER" id="PTHR11550">
    <property type="entry name" value="CTP SYNTHASE"/>
    <property type="match status" value="1"/>
</dbReference>
<dbReference type="OrthoDB" id="3286005at2"/>
<sequence>MKHLRIGLVGDRDDRVTAHRAIGHALELASRATGLALEATWLPTEKVAATNLDDFHGLWCVPNSPYRDPEGALSAIGHARRTTLPFLGTCGGFQHALLEYARNVLGWADAEHAENTPDAPRAVISPLPCALRETLERVHLLPGSRLAKAYGASEAFEGYFCGYGLNPVFREELTRGPLRVASVDGAGAVRGIELEGHPFFVATLFQPERAALIGRVPPLVQAFANACQERAG</sequence>
<protein>
    <submittedName>
        <fullName evidence="1">Uncharacterized protein</fullName>
    </submittedName>
</protein>
<evidence type="ECO:0000313" key="1">
    <source>
        <dbReference type="EMBL" id="BAN49878.1"/>
    </source>
</evidence>
<dbReference type="STRING" id="1245471.PCA10_41460"/>
<dbReference type="GO" id="GO:0005829">
    <property type="term" value="C:cytosol"/>
    <property type="evidence" value="ECO:0007669"/>
    <property type="project" value="TreeGrafter"/>
</dbReference>
<dbReference type="GO" id="GO:0042802">
    <property type="term" value="F:identical protein binding"/>
    <property type="evidence" value="ECO:0007669"/>
    <property type="project" value="TreeGrafter"/>
</dbReference>
<dbReference type="InterPro" id="IPR004468">
    <property type="entry name" value="CTP_synthase"/>
</dbReference>
<keyword evidence="2" id="KW-1185">Reference proteome</keyword>
<dbReference type="Proteomes" id="UP000015503">
    <property type="component" value="Chromosome"/>
</dbReference>
<dbReference type="SUPFAM" id="SSF52317">
    <property type="entry name" value="Class I glutamine amidotransferase-like"/>
    <property type="match status" value="1"/>
</dbReference>
<organism evidence="1 2">
    <name type="scientific">Metapseudomonas resinovorans NBRC 106553</name>
    <dbReference type="NCBI Taxonomy" id="1245471"/>
    <lineage>
        <taxon>Bacteria</taxon>
        <taxon>Pseudomonadati</taxon>
        <taxon>Pseudomonadota</taxon>
        <taxon>Gammaproteobacteria</taxon>
        <taxon>Pseudomonadales</taxon>
        <taxon>Pseudomonadaceae</taxon>
        <taxon>Metapseudomonas</taxon>
    </lineage>
</organism>
<dbReference type="InterPro" id="IPR029062">
    <property type="entry name" value="Class_I_gatase-like"/>
</dbReference>
<dbReference type="PANTHER" id="PTHR11550:SF0">
    <property type="entry name" value="CTP SYNTHASE-RELATED"/>
    <property type="match status" value="1"/>
</dbReference>
<dbReference type="RefSeq" id="WP_016494012.1">
    <property type="nucleotide sequence ID" value="NC_021499.1"/>
</dbReference>
<dbReference type="GO" id="GO:0003883">
    <property type="term" value="F:CTP synthase activity"/>
    <property type="evidence" value="ECO:0007669"/>
    <property type="project" value="InterPro"/>
</dbReference>
<name>S6AUM4_METRE</name>
<dbReference type="NCBIfam" id="NF004836">
    <property type="entry name" value="PRK06186.1"/>
    <property type="match status" value="1"/>
</dbReference>
<dbReference type="eggNOG" id="COG0504">
    <property type="taxonomic scope" value="Bacteria"/>
</dbReference>
<dbReference type="UniPathway" id="UPA00159">
    <property type="reaction ID" value="UER00277"/>
</dbReference>
<evidence type="ECO:0000313" key="2">
    <source>
        <dbReference type="Proteomes" id="UP000015503"/>
    </source>
</evidence>
<dbReference type="GO" id="GO:0019856">
    <property type="term" value="P:pyrimidine nucleobase biosynthetic process"/>
    <property type="evidence" value="ECO:0007669"/>
    <property type="project" value="TreeGrafter"/>
</dbReference>
<accession>S6AUM4</accession>
<dbReference type="HOGENOM" id="CLU_081279_0_0_6"/>
<dbReference type="PATRIC" id="fig|1245471.3.peg.4192"/>
<gene>
    <name evidence="1" type="ORF">PCA10_41460</name>
</gene>
<proteinExistence type="predicted"/>
<dbReference type="AlphaFoldDB" id="S6AUM4"/>
<dbReference type="EMBL" id="AP013068">
    <property type="protein sequence ID" value="BAN49878.1"/>
    <property type="molecule type" value="Genomic_DNA"/>
</dbReference>
<dbReference type="GO" id="GO:0044210">
    <property type="term" value="P:'de novo' CTP biosynthetic process"/>
    <property type="evidence" value="ECO:0007669"/>
    <property type="project" value="UniProtKB-UniPathway"/>
</dbReference>
<reference evidence="1 2" key="1">
    <citation type="journal article" date="2013" name="Genome Announc.">
        <title>Complete Genome Sequence of the Carbazole Degrader Pseudomonas resinovorans Strain CA10 (NBRC 106553).</title>
        <authorList>
            <person name="Shintani M."/>
            <person name="Hosoyama A."/>
            <person name="Ohji S."/>
            <person name="Tsuchikane K."/>
            <person name="Takarada H."/>
            <person name="Yamazoe A."/>
            <person name="Fujita N."/>
            <person name="Nojiri H."/>
        </authorList>
    </citation>
    <scope>NUCLEOTIDE SEQUENCE [LARGE SCALE GENOMIC DNA]</scope>
    <source>
        <strain evidence="1 2">NBRC 106553</strain>
    </source>
</reference>
<dbReference type="KEGG" id="pre:PCA10_41460"/>
<dbReference type="Gene3D" id="3.40.50.880">
    <property type="match status" value="1"/>
</dbReference>